<evidence type="ECO:0000256" key="1">
    <source>
        <dbReference type="ARBA" id="ARBA00023002"/>
    </source>
</evidence>
<accession>A0A923S4Z0</accession>
<reference evidence="2" key="1">
    <citation type="submission" date="2020-08" db="EMBL/GenBank/DDBJ databases">
        <title>Ramlibacter sp. GTP1 16S ribosomal RNA gene genome sequencing and assembly.</title>
        <authorList>
            <person name="Kang M."/>
        </authorList>
    </citation>
    <scope>NUCLEOTIDE SEQUENCE</scope>
    <source>
        <strain evidence="2">GTP1</strain>
    </source>
</reference>
<comment type="caution">
    <text evidence="2">The sequence shown here is derived from an EMBL/GenBank/DDBJ whole genome shotgun (WGS) entry which is preliminary data.</text>
</comment>
<keyword evidence="3" id="KW-1185">Reference proteome</keyword>
<dbReference type="SUPFAM" id="SSF54292">
    <property type="entry name" value="2Fe-2S ferredoxin-like"/>
    <property type="match status" value="1"/>
</dbReference>
<keyword evidence="1" id="KW-0560">Oxidoreductase</keyword>
<evidence type="ECO:0000313" key="3">
    <source>
        <dbReference type="Proteomes" id="UP000596827"/>
    </source>
</evidence>
<evidence type="ECO:0000313" key="2">
    <source>
        <dbReference type="EMBL" id="MBC5767976.1"/>
    </source>
</evidence>
<organism evidence="2 3">
    <name type="scientific">Ramlibacter albus</name>
    <dbReference type="NCBI Taxonomy" id="2079448"/>
    <lineage>
        <taxon>Bacteria</taxon>
        <taxon>Pseudomonadati</taxon>
        <taxon>Pseudomonadota</taxon>
        <taxon>Betaproteobacteria</taxon>
        <taxon>Burkholderiales</taxon>
        <taxon>Comamonadaceae</taxon>
        <taxon>Ramlibacter</taxon>
    </lineage>
</organism>
<proteinExistence type="predicted"/>
<dbReference type="GO" id="GO:0016491">
    <property type="term" value="F:oxidoreductase activity"/>
    <property type="evidence" value="ECO:0007669"/>
    <property type="project" value="UniProtKB-KW"/>
</dbReference>
<dbReference type="EMBL" id="JACORU010000014">
    <property type="protein sequence ID" value="MBC5767976.1"/>
    <property type="molecule type" value="Genomic_DNA"/>
</dbReference>
<dbReference type="InterPro" id="IPR036010">
    <property type="entry name" value="2Fe-2S_ferredoxin-like_sf"/>
</dbReference>
<protein>
    <submittedName>
        <fullName evidence="2">(2Fe-2S)-binding protein</fullName>
    </submittedName>
</protein>
<dbReference type="RefSeq" id="WP_187084468.1">
    <property type="nucleotide sequence ID" value="NZ_JACORU010000014.1"/>
</dbReference>
<dbReference type="AlphaFoldDB" id="A0A923S4Z0"/>
<sequence>MRALIKRVVQGSRAQVPFTLDGRSCQAYEGDTVLTAVLAEGARVREHETSGRPHAGFCAMGACQDCWMDTATGERLRACTTPLLAGMQLLTRPQETAWQRAPGKEGTP</sequence>
<gene>
    <name evidence="2" type="ORF">H8R02_26165</name>
</gene>
<dbReference type="InterPro" id="IPR042204">
    <property type="entry name" value="2Fe-2S-bd_N"/>
</dbReference>
<dbReference type="Proteomes" id="UP000596827">
    <property type="component" value="Unassembled WGS sequence"/>
</dbReference>
<dbReference type="Pfam" id="PF13510">
    <property type="entry name" value="Fer2_4"/>
    <property type="match status" value="1"/>
</dbReference>
<name>A0A923S4Z0_9BURK</name>
<dbReference type="Gene3D" id="3.10.20.440">
    <property type="entry name" value="2Fe-2S iron-sulphur cluster binding domain, sarcosine oxidase, alpha subunit, N-terminal domain"/>
    <property type="match status" value="1"/>
</dbReference>
<dbReference type="GO" id="GO:0051536">
    <property type="term" value="F:iron-sulfur cluster binding"/>
    <property type="evidence" value="ECO:0007669"/>
    <property type="project" value="InterPro"/>
</dbReference>